<comment type="caution">
    <text evidence="1">The sequence shown here is derived from an EMBL/GenBank/DDBJ whole genome shotgun (WGS) entry which is preliminary data.</text>
</comment>
<protein>
    <submittedName>
        <fullName evidence="1">Uncharacterized protein</fullName>
    </submittedName>
</protein>
<reference evidence="1 2" key="1">
    <citation type="submission" date="2018-03" db="EMBL/GenBank/DDBJ databases">
        <title>Marinobacter brunus sp. nov., a marine bacterium of Gamma-proteobacteria isolated from the surface seawater of the South China Sea.</title>
        <authorList>
            <person name="Cheng H."/>
            <person name="Wu Y.-H."/>
            <person name="Xamxidin M."/>
            <person name="Xu X.-W."/>
        </authorList>
    </citation>
    <scope>NUCLEOTIDE SEQUENCE [LARGE SCALE GENOMIC DNA]</scope>
    <source>
        <strain evidence="1 2">NH169-3</strain>
    </source>
</reference>
<keyword evidence="2" id="KW-1185">Reference proteome</keyword>
<dbReference type="Proteomes" id="UP000239866">
    <property type="component" value="Unassembled WGS sequence"/>
</dbReference>
<evidence type="ECO:0000313" key="1">
    <source>
        <dbReference type="EMBL" id="PSF08993.1"/>
    </source>
</evidence>
<name>A0A2T1KGW5_9GAMM</name>
<dbReference type="OrthoDB" id="6399919at2"/>
<sequence>MKIDPEKIFNGGRLFLWDEKDLQKAEYTVNPIEVTSLRVGAKCFSYYGIENLLGRLSKYINVAAIELADDRIQDHDMPKVRQQFERAFPAATFKWGYDLLVAGKHGR</sequence>
<dbReference type="EMBL" id="PXNP01000052">
    <property type="protein sequence ID" value="PSF08993.1"/>
    <property type="molecule type" value="Genomic_DNA"/>
</dbReference>
<gene>
    <name evidence="1" type="ORF">C7H09_08225</name>
</gene>
<organism evidence="1 2">
    <name type="scientific">Marinobacter fuscus</name>
    <dbReference type="NCBI Taxonomy" id="2109942"/>
    <lineage>
        <taxon>Bacteria</taxon>
        <taxon>Pseudomonadati</taxon>
        <taxon>Pseudomonadota</taxon>
        <taxon>Gammaproteobacteria</taxon>
        <taxon>Pseudomonadales</taxon>
        <taxon>Marinobacteraceae</taxon>
        <taxon>Marinobacter</taxon>
    </lineage>
</organism>
<accession>A0A2T1KGW5</accession>
<dbReference type="RefSeq" id="WP_106762078.1">
    <property type="nucleotide sequence ID" value="NZ_PXNP01000052.1"/>
</dbReference>
<evidence type="ECO:0000313" key="2">
    <source>
        <dbReference type="Proteomes" id="UP000239866"/>
    </source>
</evidence>
<dbReference type="AlphaFoldDB" id="A0A2T1KGW5"/>
<proteinExistence type="predicted"/>